<keyword evidence="5" id="KW-1185">Reference proteome</keyword>
<feature type="domain" description="CCDC174 alpha/beta GRSR" evidence="3">
    <location>
        <begin position="162"/>
        <end position="186"/>
    </location>
</feature>
<evidence type="ECO:0000259" key="3">
    <source>
        <dbReference type="Pfam" id="PF25449"/>
    </source>
</evidence>
<accession>A0A0L0G876</accession>
<dbReference type="PANTHER" id="PTHR15885">
    <property type="entry name" value="COILED-COIL DOMAIN-CONTAINING PROTEIN 174"/>
    <property type="match status" value="1"/>
</dbReference>
<dbReference type="Pfam" id="PF13300">
    <property type="entry name" value="DUF4078"/>
    <property type="match status" value="1"/>
</dbReference>
<reference evidence="4 5" key="1">
    <citation type="submission" date="2011-02" db="EMBL/GenBank/DDBJ databases">
        <title>The Genome Sequence of Sphaeroforma arctica JP610.</title>
        <authorList>
            <consortium name="The Broad Institute Genome Sequencing Platform"/>
            <person name="Russ C."/>
            <person name="Cuomo C."/>
            <person name="Young S.K."/>
            <person name="Zeng Q."/>
            <person name="Gargeya S."/>
            <person name="Alvarado L."/>
            <person name="Berlin A."/>
            <person name="Chapman S.B."/>
            <person name="Chen Z."/>
            <person name="Freedman E."/>
            <person name="Gellesch M."/>
            <person name="Goldberg J."/>
            <person name="Griggs A."/>
            <person name="Gujja S."/>
            <person name="Heilman E."/>
            <person name="Heiman D."/>
            <person name="Howarth C."/>
            <person name="Mehta T."/>
            <person name="Neiman D."/>
            <person name="Pearson M."/>
            <person name="Roberts A."/>
            <person name="Saif S."/>
            <person name="Shea T."/>
            <person name="Shenoy N."/>
            <person name="Sisk P."/>
            <person name="Stolte C."/>
            <person name="Sykes S."/>
            <person name="White J."/>
            <person name="Yandava C."/>
            <person name="Burger G."/>
            <person name="Gray M.W."/>
            <person name="Holland P.W.H."/>
            <person name="King N."/>
            <person name="Lang F.B.F."/>
            <person name="Roger A.J."/>
            <person name="Ruiz-Trillo I."/>
            <person name="Haas B."/>
            <person name="Nusbaum C."/>
            <person name="Birren B."/>
        </authorList>
    </citation>
    <scope>NUCLEOTIDE SEQUENCE [LARGE SCALE GENOMIC DNA]</scope>
    <source>
        <strain evidence="4 5">JP610</strain>
    </source>
</reference>
<name>A0A0L0G876_9EUKA</name>
<evidence type="ECO:0000313" key="4">
    <source>
        <dbReference type="EMBL" id="KNC84453.1"/>
    </source>
</evidence>
<feature type="region of interest" description="Disordered" evidence="2">
    <location>
        <begin position="216"/>
        <end position="236"/>
    </location>
</feature>
<keyword evidence="1" id="KW-0175">Coiled coil</keyword>
<evidence type="ECO:0000256" key="1">
    <source>
        <dbReference type="ARBA" id="ARBA00023054"/>
    </source>
</evidence>
<feature type="region of interest" description="Disordered" evidence="2">
    <location>
        <begin position="128"/>
        <end position="153"/>
    </location>
</feature>
<dbReference type="RefSeq" id="XP_014158355.1">
    <property type="nucleotide sequence ID" value="XM_014302880.1"/>
</dbReference>
<organism evidence="4 5">
    <name type="scientific">Sphaeroforma arctica JP610</name>
    <dbReference type="NCBI Taxonomy" id="667725"/>
    <lineage>
        <taxon>Eukaryota</taxon>
        <taxon>Ichthyosporea</taxon>
        <taxon>Ichthyophonida</taxon>
        <taxon>Sphaeroforma</taxon>
    </lineage>
</organism>
<dbReference type="EMBL" id="KQ241763">
    <property type="protein sequence ID" value="KNC84453.1"/>
    <property type="molecule type" value="Genomic_DNA"/>
</dbReference>
<feature type="compositionally biased region" description="Basic and acidic residues" evidence="2">
    <location>
        <begin position="128"/>
        <end position="138"/>
    </location>
</feature>
<protein>
    <recommendedName>
        <fullName evidence="3">CCDC174 alpha/beta GRSR domain-containing protein</fullName>
    </recommendedName>
</protein>
<dbReference type="InterPro" id="IPR057464">
    <property type="entry name" value="CCDC174_GRSR"/>
</dbReference>
<proteinExistence type="predicted"/>
<gene>
    <name evidence="4" type="ORF">SARC_03317</name>
</gene>
<dbReference type="PANTHER" id="PTHR15885:SF1">
    <property type="entry name" value="COILED-COIL DOMAIN-CONTAINING PROTEIN 174"/>
    <property type="match status" value="1"/>
</dbReference>
<feature type="region of interest" description="Disordered" evidence="2">
    <location>
        <begin position="34"/>
        <end position="56"/>
    </location>
</feature>
<dbReference type="OrthoDB" id="333551at2759"/>
<evidence type="ECO:0000256" key="2">
    <source>
        <dbReference type="SAM" id="MobiDB-lite"/>
    </source>
</evidence>
<dbReference type="eggNOG" id="ENOG502QWJ9">
    <property type="taxonomic scope" value="Eukaryota"/>
</dbReference>
<dbReference type="Proteomes" id="UP000054560">
    <property type="component" value="Unassembled WGS sequence"/>
</dbReference>
<dbReference type="InterPro" id="IPR025066">
    <property type="entry name" value="CCDC174-like"/>
</dbReference>
<dbReference type="GeneID" id="25903821"/>
<evidence type="ECO:0000313" key="5">
    <source>
        <dbReference type="Proteomes" id="UP000054560"/>
    </source>
</evidence>
<dbReference type="GO" id="GO:0005634">
    <property type="term" value="C:nucleus"/>
    <property type="evidence" value="ECO:0007669"/>
    <property type="project" value="TreeGrafter"/>
</dbReference>
<dbReference type="Pfam" id="PF25449">
    <property type="entry name" value="CCDC174_GRSR"/>
    <property type="match status" value="1"/>
</dbReference>
<dbReference type="STRING" id="667725.A0A0L0G876"/>
<dbReference type="AlphaFoldDB" id="A0A0L0G876"/>
<sequence length="339" mass="38455">MWKRGTLGNEIDVSKSSLVDLKAELFRRQAEYARDKADPTKRKSHQVNVKGKAKEQWAVEAKNRGVAARAARDQAMTHAEQNKAARSKAKLEEKAKLYDMMKARYMANESDTNESVLVDFEAKAWDNEASDIDSRSDASSDSDDDDVIAGRPLSERRDGEVWVEYEDDLGRTRHCPRSDFARVAEKLHRKIRRTEAAASSKADQYVYRSAEEQIRDSYQPISRSDRERSGSLEPKNNGPVYFQEVFGNEVRDLGVGYYGFSTDPIVRGTQMEALNKLREETKTLRQRSVSQGLRKQMALKKRLDKVRERKAARELRSGALAGVGLTWADGEVLEKEATS</sequence>